<evidence type="ECO:0000313" key="2">
    <source>
        <dbReference type="Proteomes" id="UP000221024"/>
    </source>
</evidence>
<organism evidence="1 2">
    <name type="scientific">Longimonas halophila</name>
    <dbReference type="NCBI Taxonomy" id="1469170"/>
    <lineage>
        <taxon>Bacteria</taxon>
        <taxon>Pseudomonadati</taxon>
        <taxon>Rhodothermota</taxon>
        <taxon>Rhodothermia</taxon>
        <taxon>Rhodothermales</taxon>
        <taxon>Salisaetaceae</taxon>
        <taxon>Longimonas</taxon>
    </lineage>
</organism>
<protein>
    <recommendedName>
        <fullName evidence="3">DUF429 domain-containing protein</fullName>
    </recommendedName>
</protein>
<dbReference type="OrthoDB" id="9811476at2"/>
<evidence type="ECO:0008006" key="3">
    <source>
        <dbReference type="Google" id="ProtNLM"/>
    </source>
</evidence>
<proteinExistence type="predicted"/>
<dbReference type="AlphaFoldDB" id="A0A2H3NPU5"/>
<dbReference type="RefSeq" id="WP_098061271.1">
    <property type="nucleotide sequence ID" value="NZ_PDEP01000002.1"/>
</dbReference>
<gene>
    <name evidence="1" type="ORF">CRI93_03775</name>
</gene>
<sequence>MAAQPPHAPRTWVAGADACPAGWIVVLEHTGTGVHRHRIVEHTADLLRLPEQPACIGIDMIIGLPAEARSGGRACDRAARALLGWPRSSSIFSPPCRAALQATTYDEAAATNRASHPDGVGLTKQAYYLFPKIRALDTLITPARQHRICEVHPECSFYVLNGNAPVDASKHTDEGIEHRIHLLQDAEFDGVPDACSAYPRRQAKPDDILDAHAACYTARRMHKGTATRLPQTEPVPVDPTGLRMEIWR</sequence>
<dbReference type="EMBL" id="PDEP01000002">
    <property type="protein sequence ID" value="PEN08875.1"/>
    <property type="molecule type" value="Genomic_DNA"/>
</dbReference>
<keyword evidence="2" id="KW-1185">Reference proteome</keyword>
<accession>A0A2H3NPU5</accession>
<comment type="caution">
    <text evidence="1">The sequence shown here is derived from an EMBL/GenBank/DDBJ whole genome shotgun (WGS) entry which is preliminary data.</text>
</comment>
<dbReference type="InterPro" id="IPR007362">
    <property type="entry name" value="DUF429"/>
</dbReference>
<evidence type="ECO:0000313" key="1">
    <source>
        <dbReference type="EMBL" id="PEN08875.1"/>
    </source>
</evidence>
<name>A0A2H3NPU5_9BACT</name>
<reference evidence="1 2" key="1">
    <citation type="submission" date="2017-10" db="EMBL/GenBank/DDBJ databases">
        <title>Draft genome of Longimonas halophila.</title>
        <authorList>
            <person name="Goh K.M."/>
            <person name="Shamsir M.S."/>
            <person name="Lim S.W."/>
        </authorList>
    </citation>
    <scope>NUCLEOTIDE SEQUENCE [LARGE SCALE GENOMIC DNA]</scope>
    <source>
        <strain evidence="1 2">KCTC 42399</strain>
    </source>
</reference>
<dbReference type="Proteomes" id="UP000221024">
    <property type="component" value="Unassembled WGS sequence"/>
</dbReference>
<dbReference type="Pfam" id="PF04250">
    <property type="entry name" value="DUF429"/>
    <property type="match status" value="1"/>
</dbReference>